<gene>
    <name evidence="2" type="ORF">Daura_02090</name>
</gene>
<organism evidence="2 3">
    <name type="scientific">Dactylosporangium aurantiacum</name>
    <dbReference type="NCBI Taxonomy" id="35754"/>
    <lineage>
        <taxon>Bacteria</taxon>
        <taxon>Bacillati</taxon>
        <taxon>Actinomycetota</taxon>
        <taxon>Actinomycetes</taxon>
        <taxon>Micromonosporales</taxon>
        <taxon>Micromonosporaceae</taxon>
        <taxon>Dactylosporangium</taxon>
    </lineage>
</organism>
<keyword evidence="1" id="KW-0472">Membrane</keyword>
<evidence type="ECO:0000256" key="1">
    <source>
        <dbReference type="SAM" id="Phobius"/>
    </source>
</evidence>
<accession>A0A9Q9ILI2</accession>
<dbReference type="KEGG" id="daur:Daura_02090"/>
<protein>
    <submittedName>
        <fullName evidence="2">Uncharacterized protein</fullName>
    </submittedName>
</protein>
<proteinExistence type="predicted"/>
<sequence length="56" mass="6083">MENLLSFAMLPDPASISPVLAMRYSTAAALKFAGFIAVHLWIPVALIAALGSRRRR</sequence>
<dbReference type="RefSeq" id="WP_156090136.1">
    <property type="nucleotide sequence ID" value="NZ_CP073767.1"/>
</dbReference>
<dbReference type="OrthoDB" id="5704138at2"/>
<evidence type="ECO:0000313" key="3">
    <source>
        <dbReference type="Proteomes" id="UP001058003"/>
    </source>
</evidence>
<keyword evidence="1" id="KW-1133">Transmembrane helix</keyword>
<keyword evidence="1" id="KW-0812">Transmembrane</keyword>
<name>A0A9Q9ILI2_9ACTN</name>
<keyword evidence="3" id="KW-1185">Reference proteome</keyword>
<feature type="transmembrane region" description="Helical" evidence="1">
    <location>
        <begin position="31"/>
        <end position="51"/>
    </location>
</feature>
<dbReference type="Proteomes" id="UP001058003">
    <property type="component" value="Chromosome"/>
</dbReference>
<dbReference type="AlphaFoldDB" id="A0A9Q9ILI2"/>
<dbReference type="EMBL" id="CP073767">
    <property type="protein sequence ID" value="UWZ55095.1"/>
    <property type="molecule type" value="Genomic_DNA"/>
</dbReference>
<evidence type="ECO:0000313" key="2">
    <source>
        <dbReference type="EMBL" id="UWZ55095.1"/>
    </source>
</evidence>
<reference evidence="2" key="1">
    <citation type="submission" date="2021-04" db="EMBL/GenBank/DDBJ databases">
        <title>Dactylosporangium aurantiacum NRRL B-8018 full assembly.</title>
        <authorList>
            <person name="Hartkoorn R.C."/>
            <person name="Beaudoing E."/>
            <person name="Hot D."/>
        </authorList>
    </citation>
    <scope>NUCLEOTIDE SEQUENCE</scope>
    <source>
        <strain evidence="2">NRRL B-8018</strain>
    </source>
</reference>